<accession>A0A3P1SE57</accession>
<gene>
    <name evidence="2" type="ORF">EII11_06595</name>
</gene>
<dbReference type="NCBIfam" id="TIGR03624">
    <property type="entry name" value="putative hydrolase"/>
    <property type="match status" value="1"/>
</dbReference>
<dbReference type="SUPFAM" id="SSF55486">
    <property type="entry name" value="Metalloproteases ('zincins'), catalytic domain"/>
    <property type="match status" value="1"/>
</dbReference>
<proteinExistence type="predicted"/>
<organism evidence="2 3">
    <name type="scientific">Schaalia canis</name>
    <dbReference type="NCBI Taxonomy" id="100469"/>
    <lineage>
        <taxon>Bacteria</taxon>
        <taxon>Bacillati</taxon>
        <taxon>Actinomycetota</taxon>
        <taxon>Actinomycetes</taxon>
        <taxon>Actinomycetales</taxon>
        <taxon>Actinomycetaceae</taxon>
        <taxon>Schaalia</taxon>
    </lineage>
</organism>
<dbReference type="Gene3D" id="1.20.150.30">
    <property type="entry name" value="Zincin-like metallopeptidase, N-terminal domain"/>
    <property type="match status" value="1"/>
</dbReference>
<dbReference type="OrthoDB" id="8478472at2"/>
<protein>
    <submittedName>
        <fullName evidence="2">Hydrolase</fullName>
    </submittedName>
</protein>
<dbReference type="PANTHER" id="PTHR39420:SF2">
    <property type="entry name" value="HYDROLASE"/>
    <property type="match status" value="1"/>
</dbReference>
<reference evidence="2 3" key="1">
    <citation type="submission" date="2018-11" db="EMBL/GenBank/DDBJ databases">
        <title>Genomes From Bacteria Associated with the Canine Oral Cavity: a Test Case for Automated Genome-Based Taxonomic Assignment.</title>
        <authorList>
            <person name="Coil D.A."/>
            <person name="Jospin G."/>
            <person name="Darling A.E."/>
            <person name="Wallis C."/>
            <person name="Davis I.J."/>
            <person name="Harris S."/>
            <person name="Eisen J.A."/>
            <person name="Holcombe L.J."/>
            <person name="O'Flynn C."/>
        </authorList>
    </citation>
    <scope>NUCLEOTIDE SEQUENCE [LARGE SCALE GENOMIC DNA]</scope>
    <source>
        <strain evidence="2 3">OH770</strain>
    </source>
</reference>
<dbReference type="Pfam" id="PF10103">
    <property type="entry name" value="Zincin_2"/>
    <property type="match status" value="1"/>
</dbReference>
<dbReference type="AlphaFoldDB" id="A0A3P1SE57"/>
<dbReference type="GO" id="GO:0016787">
    <property type="term" value="F:hydrolase activity"/>
    <property type="evidence" value="ECO:0007669"/>
    <property type="project" value="UniProtKB-KW"/>
</dbReference>
<keyword evidence="2" id="KW-0378">Hydrolase</keyword>
<feature type="compositionally biased region" description="Basic and acidic residues" evidence="1">
    <location>
        <begin position="499"/>
        <end position="511"/>
    </location>
</feature>
<dbReference type="InterPro" id="IPR042271">
    <property type="entry name" value="Zinicin_2_N"/>
</dbReference>
<comment type="caution">
    <text evidence="2">The sequence shown here is derived from an EMBL/GenBank/DDBJ whole genome shotgun (WGS) entry which is preliminary data.</text>
</comment>
<evidence type="ECO:0000313" key="2">
    <source>
        <dbReference type="EMBL" id="RRC95299.1"/>
    </source>
</evidence>
<dbReference type="RefSeq" id="WP_124870450.1">
    <property type="nucleotide sequence ID" value="NZ_RQZF01000005.1"/>
</dbReference>
<dbReference type="Proteomes" id="UP000280444">
    <property type="component" value="Unassembled WGS sequence"/>
</dbReference>
<sequence>MSDAFHEDENPAFHEFLRKFLGEEAAEEALRSMRAQGIDPSALGASMPDVNVDAMLSQFRHMLNTSTGPVNWSMAHDLAKQTTFQGGDPTVTAAEAARARQAMSIADLWLDAVTEFSPGQVERATWTRSGWIDNTADTWKRICEPVAANVARALSDALAQQFGELGGMEDAQMAAMLPGGVPALLGQAGEMMPKLASMVFATQMGHALSAMAKECFGSTDIGLPLCAPGTTALVPHNVTLFADGLDAPFEEVQQFLAVRECAHHRLFASVPWLASDLIHAVESYSGEIAIDTEAIAEAARSMNPEDLSSMDSAMASGVFAQSHSPRQATALERLETLLALVEGWVETVTARACAPYLPHADNLREMMRRRRASGGPAEAVLGNLIGLTLRPRRSRGAATLFGLVEAEKGREGREELWRHPDFIPTAQDLDEPESFLLVREAAPDEVDALDAEFAQLLEGTLGWAEGLSPADDPEAESLRAAGFDMPEGSSSLPEDPDTHDDGEHNKGDEDE</sequence>
<name>A0A3P1SE57_9ACTO</name>
<feature type="region of interest" description="Disordered" evidence="1">
    <location>
        <begin position="464"/>
        <end position="511"/>
    </location>
</feature>
<dbReference type="EMBL" id="RQZF01000005">
    <property type="protein sequence ID" value="RRC95299.1"/>
    <property type="molecule type" value="Genomic_DNA"/>
</dbReference>
<evidence type="ECO:0000256" key="1">
    <source>
        <dbReference type="SAM" id="MobiDB-lite"/>
    </source>
</evidence>
<dbReference type="InterPro" id="IPR018766">
    <property type="entry name" value="Zinicin_2"/>
</dbReference>
<evidence type="ECO:0000313" key="3">
    <source>
        <dbReference type="Proteomes" id="UP000280444"/>
    </source>
</evidence>
<dbReference type="PANTHER" id="PTHR39420">
    <property type="match status" value="1"/>
</dbReference>
<keyword evidence="3" id="KW-1185">Reference proteome</keyword>